<sequence>MLTSHRILQQYWHDARYDIRQVRVWYIDRGAPEDRSVADGPAICLESYYLNIRTPAGEKQIPYHRILIITYCGAVVFENRKIKGLADLIAGNALDICGIRTVEDREDEKNP</sequence>
<evidence type="ECO:0000259" key="1">
    <source>
        <dbReference type="Pfam" id="PF04457"/>
    </source>
</evidence>
<reference evidence="2 3" key="2">
    <citation type="journal article" date="2014" name="Genome Announc.">
        <title>Complete Genome Sequence of Methanoregula formicica SMSPT, a Mesophilic Hydrogenotrophic Methanogen Isolated from a Methanogenic Upflow Anaerobic Sludge Blanket Reactor.</title>
        <authorList>
            <person name="Yamamoto K."/>
            <person name="Tamaki H."/>
            <person name="Cadillo-Quiroz H."/>
            <person name="Imachi H."/>
            <person name="Kyrpides N."/>
            <person name="Woyke T."/>
            <person name="Goodwin L."/>
            <person name="Zinder S.H."/>
            <person name="Kamagata Y."/>
            <person name="Liu W.T."/>
        </authorList>
    </citation>
    <scope>NUCLEOTIDE SEQUENCE [LARGE SCALE GENOMIC DNA]</scope>
    <source>
        <strain evidence="3">DSM 22288 / NBRC 105244 / SMSP</strain>
    </source>
</reference>
<dbReference type="InterPro" id="IPR040459">
    <property type="entry name" value="MJ1316"/>
</dbReference>
<dbReference type="RefSeq" id="WP_015284966.1">
    <property type="nucleotide sequence ID" value="NC_019943.1"/>
</dbReference>
<dbReference type="GeneID" id="14310260"/>
<dbReference type="OrthoDB" id="14794at2157"/>
<dbReference type="STRING" id="593750.Metfor_0947"/>
<evidence type="ECO:0000313" key="2">
    <source>
        <dbReference type="EMBL" id="AGB02002.1"/>
    </source>
</evidence>
<name>L0HB76_METFS</name>
<reference evidence="3" key="1">
    <citation type="submission" date="2011-12" db="EMBL/GenBank/DDBJ databases">
        <title>Complete sequence of Methanoregula formicicum SMSP.</title>
        <authorList>
            <person name="Lucas S."/>
            <person name="Han J."/>
            <person name="Lapidus A."/>
            <person name="Cheng J.-F."/>
            <person name="Goodwin L."/>
            <person name="Pitluck S."/>
            <person name="Peters L."/>
            <person name="Ovchinnikova G."/>
            <person name="Teshima H."/>
            <person name="Detter J.C."/>
            <person name="Han C."/>
            <person name="Tapia R."/>
            <person name="Land M."/>
            <person name="Hauser L."/>
            <person name="Kyrpides N."/>
            <person name="Ivanova N."/>
            <person name="Pagani I."/>
            <person name="Imachi H."/>
            <person name="Tamaki H."/>
            <person name="Sekiguchi Y."/>
            <person name="Kamagata Y."/>
            <person name="Cadillo-Quiroz H."/>
            <person name="Zinder S."/>
            <person name="Liu W.-T."/>
            <person name="Woyke T."/>
        </authorList>
    </citation>
    <scope>NUCLEOTIDE SEQUENCE [LARGE SCALE GENOMIC DNA]</scope>
    <source>
        <strain evidence="3">DSM 22288 / NBRC 105244 / SMSP</strain>
    </source>
</reference>
<dbReference type="HOGENOM" id="CLU_172276_1_0_2"/>
<dbReference type="Pfam" id="PF04457">
    <property type="entry name" value="MJ1316"/>
    <property type="match status" value="1"/>
</dbReference>
<dbReference type="AlphaFoldDB" id="L0HB76"/>
<protein>
    <recommendedName>
        <fullName evidence="1">MJ1316 RNA cyclic group end recognition domain-containing protein</fullName>
    </recommendedName>
</protein>
<feature type="domain" description="MJ1316 RNA cyclic group end recognition" evidence="1">
    <location>
        <begin position="1"/>
        <end position="77"/>
    </location>
</feature>
<dbReference type="InParanoid" id="L0HB76"/>
<dbReference type="eggNOG" id="arCOG01302">
    <property type="taxonomic scope" value="Archaea"/>
</dbReference>
<dbReference type="KEGG" id="mfo:Metfor_0947"/>
<gene>
    <name evidence="2" type="ordered locus">Metfor_0947</name>
</gene>
<evidence type="ECO:0000313" key="3">
    <source>
        <dbReference type="Proteomes" id="UP000010824"/>
    </source>
</evidence>
<organism evidence="2 3">
    <name type="scientific">Methanoregula formicica (strain DSM 22288 / NBRC 105244 / SMSP)</name>
    <dbReference type="NCBI Taxonomy" id="593750"/>
    <lineage>
        <taxon>Archaea</taxon>
        <taxon>Methanobacteriati</taxon>
        <taxon>Methanobacteriota</taxon>
        <taxon>Stenosarchaea group</taxon>
        <taxon>Methanomicrobia</taxon>
        <taxon>Methanomicrobiales</taxon>
        <taxon>Methanoregulaceae</taxon>
        <taxon>Methanoregula</taxon>
    </lineage>
</organism>
<proteinExistence type="predicted"/>
<keyword evidence="3" id="KW-1185">Reference proteome</keyword>
<dbReference type="EMBL" id="CP003167">
    <property type="protein sequence ID" value="AGB02002.1"/>
    <property type="molecule type" value="Genomic_DNA"/>
</dbReference>
<accession>L0HB76</accession>
<dbReference type="Proteomes" id="UP000010824">
    <property type="component" value="Chromosome"/>
</dbReference>